<evidence type="ECO:0000313" key="3">
    <source>
        <dbReference type="Proteomes" id="UP001387100"/>
    </source>
</evidence>
<sequence>QWVASVYHHTAHAGLCIPQLPQASFSPAEMFEVGLARAGKLRLPARPGLAYDFLAVEWRTIQHYGVEIHGQRYNGPGLNLHRGHRSPFGGVHAGKWPFHVDVSDVRHVHFRDPDTGQWHQLVWEHAHGLDAPFSQAAADYARQVSVRTNRHVDPQRAVHDLLGQWSAGEVTARRDRALARRLSAQRAADNATDAAPANPPAAATSDAATTAAVAVAAADAAAREVASLPGVVDLVARRSERA</sequence>
<dbReference type="Proteomes" id="UP001387100">
    <property type="component" value="Unassembled WGS sequence"/>
</dbReference>
<feature type="non-terminal residue" evidence="2">
    <location>
        <position position="242"/>
    </location>
</feature>
<dbReference type="EMBL" id="JBBIAA010000081">
    <property type="protein sequence ID" value="MEJ5947062.1"/>
    <property type="molecule type" value="Genomic_DNA"/>
</dbReference>
<accession>A0ABU8RPM7</accession>
<feature type="non-terminal residue" evidence="2">
    <location>
        <position position="1"/>
    </location>
</feature>
<gene>
    <name evidence="2" type="ORF">WDZ17_17365</name>
</gene>
<reference evidence="2 3" key="1">
    <citation type="journal article" date="2017" name="Int. J. Syst. Evol. Microbiol.">
        <title>Pseudokineococcus basanitobsidens sp. nov., isolated from volcanic rock.</title>
        <authorList>
            <person name="Lee D.W."/>
            <person name="Park M.Y."/>
            <person name="Kim J.J."/>
            <person name="Kim B.S."/>
        </authorList>
    </citation>
    <scope>NUCLEOTIDE SEQUENCE [LARGE SCALE GENOMIC DNA]</scope>
    <source>
        <strain evidence="2 3">DSM 103726</strain>
    </source>
</reference>
<protein>
    <recommendedName>
        <fullName evidence="4">Transposase</fullName>
    </recommendedName>
</protein>
<proteinExistence type="predicted"/>
<evidence type="ECO:0000313" key="2">
    <source>
        <dbReference type="EMBL" id="MEJ5947062.1"/>
    </source>
</evidence>
<feature type="region of interest" description="Disordered" evidence="1">
    <location>
        <begin position="183"/>
        <end position="208"/>
    </location>
</feature>
<evidence type="ECO:0000256" key="1">
    <source>
        <dbReference type="SAM" id="MobiDB-lite"/>
    </source>
</evidence>
<comment type="caution">
    <text evidence="2">The sequence shown here is derived from an EMBL/GenBank/DDBJ whole genome shotgun (WGS) entry which is preliminary data.</text>
</comment>
<organism evidence="2 3">
    <name type="scientific">Pseudokineococcus basanitobsidens</name>
    <dbReference type="NCBI Taxonomy" id="1926649"/>
    <lineage>
        <taxon>Bacteria</taxon>
        <taxon>Bacillati</taxon>
        <taxon>Actinomycetota</taxon>
        <taxon>Actinomycetes</taxon>
        <taxon>Kineosporiales</taxon>
        <taxon>Kineosporiaceae</taxon>
        <taxon>Pseudokineococcus</taxon>
    </lineage>
</organism>
<name>A0ABU8RPM7_9ACTN</name>
<evidence type="ECO:0008006" key="4">
    <source>
        <dbReference type="Google" id="ProtNLM"/>
    </source>
</evidence>
<keyword evidence="3" id="KW-1185">Reference proteome</keyword>